<keyword evidence="6" id="KW-1185">Reference proteome</keyword>
<reference evidence="5 6" key="1">
    <citation type="submission" date="2017-03" db="EMBL/GenBank/DDBJ databases">
        <authorList>
            <person name="Safronova V.I."/>
            <person name="Sazanova A.L."/>
            <person name="Chirak E.R."/>
        </authorList>
    </citation>
    <scope>NUCLEOTIDE SEQUENCE [LARGE SCALE GENOMIC DNA]</scope>
    <source>
        <strain evidence="5 6">Opo-243</strain>
    </source>
</reference>
<dbReference type="CDD" id="cd00383">
    <property type="entry name" value="trans_reg_C"/>
    <property type="match status" value="1"/>
</dbReference>
<proteinExistence type="predicted"/>
<dbReference type="SUPFAM" id="SSF46894">
    <property type="entry name" value="C-terminal effector domain of the bipartite response regulators"/>
    <property type="match status" value="1"/>
</dbReference>
<sequence length="986" mass="108275">MGWGYICSRPRTNGATTESSRLLAEWVMSVQQIGSPGAIRLRFGPFELNVAERSLSKANEVIPLGGRAYDILIALLEKAGEVVGKAELIARAWPDVSVDEGSLRVHLAALRKTLRDGQFGDKYIANIQGHGYSFIAPVKRLPADHGRGEASSGLSNLPPALGRMVGRENVVREMQAWLQTDQRLITIVGAGGTGKTTVALATGHGALADFFDAVVFIDLSTVSNEQHVIGAIASVVGLDSQLVDPREALVTFLRPRRMLIILDSCEHLIAKAAEISDHILQNTRGIYVLATSREALRVSGERVLRLCPLECPPEQPGLTALEVLAYPAARLFAERVSARRGNFTLSDDEAPMVAEICRKLDGIALAIELAAGRAAVFGVSNTVARLGSRLDLLKFGRRTANPRHQTLAATLDWSHDHLSEAERVVLRRVAIFVGHFSLEALVAVAEQGGIDRSEIASAVENLVNKSLIVAWPSYRRMLYRLLGTTRSYALEKLAASGEHNSMAAHHAGYLSRSLEDNRGNVFDLEPGQSLAGAMQHYLGDVRAALEWSFGPDGSDGAAIRMAAAAAQSFLARSLFVECRDWMEKAIGRIAADCDPQDQMEIHASLALSLMFTTGNSERVRDAFNTALAFAKRREDAYQQLRLLSGLSMYLHRTMDVAGSLEVALRAESVANKTGNPEDAALADSMLGAAYYMRADHVRAPKYLERALRGSSASRRFNATQYLFDLRTTSLFNLTRSHWFAGNLDRAAGYAERTIEEAERADHPIALCRALILTMPLHFWIDELEQVERRLSALEVTAEKYSLEPFRAVAAGLRGRYLIRIGRSADGIWHLRNGLEKLRTQRYEMLVTDFVSELAVCLAKQNERPEALALIDGSIATQLRLKRPLHLPALFLAKGVALMCGESEQSDRALECFEEAMTLARQQSALSFELRAGLELARLWIDRGQTGRAHDLIGLIYGRFAEGFGTPDLVLARRMLEQASVRELQAG</sequence>
<dbReference type="InterPro" id="IPR001867">
    <property type="entry name" value="OmpR/PhoB-type_DNA-bd"/>
</dbReference>
<dbReference type="SUPFAM" id="SSF48452">
    <property type="entry name" value="TPR-like"/>
    <property type="match status" value="2"/>
</dbReference>
<dbReference type="Proteomes" id="UP000290819">
    <property type="component" value="Unassembled WGS sequence"/>
</dbReference>
<evidence type="ECO:0000256" key="2">
    <source>
        <dbReference type="PROSITE-ProRule" id="PRU01091"/>
    </source>
</evidence>
<dbReference type="InterPro" id="IPR027417">
    <property type="entry name" value="P-loop_NTPase"/>
</dbReference>
<dbReference type="GO" id="GO:0006355">
    <property type="term" value="P:regulation of DNA-templated transcription"/>
    <property type="evidence" value="ECO:0007669"/>
    <property type="project" value="InterPro"/>
</dbReference>
<evidence type="ECO:0000256" key="3">
    <source>
        <dbReference type="SAM" id="Coils"/>
    </source>
</evidence>
<dbReference type="InterPro" id="IPR016032">
    <property type="entry name" value="Sig_transdc_resp-reg_C-effctor"/>
</dbReference>
<dbReference type="GO" id="GO:0000160">
    <property type="term" value="P:phosphorelay signal transduction system"/>
    <property type="evidence" value="ECO:0007669"/>
    <property type="project" value="InterPro"/>
</dbReference>
<dbReference type="GO" id="GO:0043531">
    <property type="term" value="F:ADP binding"/>
    <property type="evidence" value="ECO:0007669"/>
    <property type="project" value="InterPro"/>
</dbReference>
<keyword evidence="1 2" id="KW-0238">DNA-binding</keyword>
<keyword evidence="3" id="KW-0175">Coiled coil</keyword>
<dbReference type="SMART" id="SM00862">
    <property type="entry name" value="Trans_reg_C"/>
    <property type="match status" value="1"/>
</dbReference>
<feature type="coiled-coil region" evidence="3">
    <location>
        <begin position="776"/>
        <end position="803"/>
    </location>
</feature>
<dbReference type="SUPFAM" id="SSF52540">
    <property type="entry name" value="P-loop containing nucleoside triphosphate hydrolases"/>
    <property type="match status" value="1"/>
</dbReference>
<comment type="caution">
    <text evidence="5">The sequence shown here is derived from an EMBL/GenBank/DDBJ whole genome shotgun (WGS) entry which is preliminary data.</text>
</comment>
<evidence type="ECO:0000313" key="6">
    <source>
        <dbReference type="Proteomes" id="UP000290819"/>
    </source>
</evidence>
<dbReference type="AlphaFoldDB" id="A0A4Q1URZ3"/>
<evidence type="ECO:0000256" key="1">
    <source>
        <dbReference type="ARBA" id="ARBA00023125"/>
    </source>
</evidence>
<protein>
    <recommendedName>
        <fullName evidence="4">OmpR/PhoB-type domain-containing protein</fullName>
    </recommendedName>
</protein>
<dbReference type="EMBL" id="MZXW01000047">
    <property type="protein sequence ID" value="RXT37833.1"/>
    <property type="molecule type" value="Genomic_DNA"/>
</dbReference>
<feature type="domain" description="OmpR/PhoB-type" evidence="4">
    <location>
        <begin position="38"/>
        <end position="136"/>
    </location>
</feature>
<organism evidence="5 6">
    <name type="scientific">Bradyrhizobium betae</name>
    <dbReference type="NCBI Taxonomy" id="244734"/>
    <lineage>
        <taxon>Bacteria</taxon>
        <taxon>Pseudomonadati</taxon>
        <taxon>Pseudomonadota</taxon>
        <taxon>Alphaproteobacteria</taxon>
        <taxon>Hyphomicrobiales</taxon>
        <taxon>Nitrobacteraceae</taxon>
        <taxon>Bradyrhizobium</taxon>
    </lineage>
</organism>
<dbReference type="InterPro" id="IPR058852">
    <property type="entry name" value="HTH_77"/>
</dbReference>
<evidence type="ECO:0000259" key="4">
    <source>
        <dbReference type="PROSITE" id="PS51755"/>
    </source>
</evidence>
<dbReference type="OrthoDB" id="4473689at2"/>
<name>A0A4Q1URZ3_9BRAD</name>
<evidence type="ECO:0000313" key="5">
    <source>
        <dbReference type="EMBL" id="RXT37833.1"/>
    </source>
</evidence>
<dbReference type="Gene3D" id="3.40.50.300">
    <property type="entry name" value="P-loop containing nucleotide triphosphate hydrolases"/>
    <property type="match status" value="1"/>
</dbReference>
<dbReference type="Gene3D" id="1.25.40.10">
    <property type="entry name" value="Tetratricopeptide repeat domain"/>
    <property type="match status" value="2"/>
</dbReference>
<dbReference type="PROSITE" id="PS51755">
    <property type="entry name" value="OMPR_PHOB"/>
    <property type="match status" value="1"/>
</dbReference>
<dbReference type="InterPro" id="IPR002182">
    <property type="entry name" value="NB-ARC"/>
</dbReference>
<gene>
    <name evidence="5" type="ORF">B5V03_31795</name>
</gene>
<dbReference type="PANTHER" id="PTHR47691:SF3">
    <property type="entry name" value="HTH-TYPE TRANSCRIPTIONAL REGULATOR RV0890C-RELATED"/>
    <property type="match status" value="1"/>
</dbReference>
<dbReference type="Pfam" id="PF25872">
    <property type="entry name" value="HTH_77"/>
    <property type="match status" value="1"/>
</dbReference>
<dbReference type="Pfam" id="PF00931">
    <property type="entry name" value="NB-ARC"/>
    <property type="match status" value="1"/>
</dbReference>
<dbReference type="InterPro" id="IPR036388">
    <property type="entry name" value="WH-like_DNA-bd_sf"/>
</dbReference>
<dbReference type="InterPro" id="IPR011990">
    <property type="entry name" value="TPR-like_helical_dom_sf"/>
</dbReference>
<dbReference type="Pfam" id="PF00486">
    <property type="entry name" value="Trans_reg_C"/>
    <property type="match status" value="1"/>
</dbReference>
<dbReference type="GO" id="GO:0003677">
    <property type="term" value="F:DNA binding"/>
    <property type="evidence" value="ECO:0007669"/>
    <property type="project" value="UniProtKB-UniRule"/>
</dbReference>
<dbReference type="PANTHER" id="PTHR47691">
    <property type="entry name" value="REGULATOR-RELATED"/>
    <property type="match status" value="1"/>
</dbReference>
<feature type="DNA-binding region" description="OmpR/PhoB-type" evidence="2">
    <location>
        <begin position="38"/>
        <end position="136"/>
    </location>
</feature>
<dbReference type="Gene3D" id="1.10.10.10">
    <property type="entry name" value="Winged helix-like DNA-binding domain superfamily/Winged helix DNA-binding domain"/>
    <property type="match status" value="1"/>
</dbReference>
<accession>A0A4Q1URZ3</accession>